<reference evidence="1" key="1">
    <citation type="submission" date="2023-07" db="EMBL/GenBank/DDBJ databases">
        <title>Black Yeasts Isolated from many extreme environments.</title>
        <authorList>
            <person name="Coleine C."/>
            <person name="Stajich J.E."/>
            <person name="Selbmann L."/>
        </authorList>
    </citation>
    <scope>NUCLEOTIDE SEQUENCE</scope>
    <source>
        <strain evidence="1">CCFEE 5714</strain>
    </source>
</reference>
<dbReference type="EMBL" id="JAUTXU010000071">
    <property type="protein sequence ID" value="KAK3712085.1"/>
    <property type="molecule type" value="Genomic_DNA"/>
</dbReference>
<name>A0ACC3N8R5_9PEZI</name>
<organism evidence="1 2">
    <name type="scientific">Vermiconidia calcicola</name>
    <dbReference type="NCBI Taxonomy" id="1690605"/>
    <lineage>
        <taxon>Eukaryota</taxon>
        <taxon>Fungi</taxon>
        <taxon>Dikarya</taxon>
        <taxon>Ascomycota</taxon>
        <taxon>Pezizomycotina</taxon>
        <taxon>Dothideomycetes</taxon>
        <taxon>Dothideomycetidae</taxon>
        <taxon>Mycosphaerellales</taxon>
        <taxon>Extremaceae</taxon>
        <taxon>Vermiconidia</taxon>
    </lineage>
</organism>
<sequence>MPLANSGQLKKIKDLAKSGNAEAQAWLQGKSKGAYSCLSILKKHGDFDAAQALSRLQSGEQKRRKREKQQAGTLNGGTTTTEDDQAEDTIAVDSQATNNRVGVPVSVSASEAGSESTPQAAVKETTQSSRKRPIEAIELGSDEEEASSRWGRKSASLPKQDASAGRDREAGEQQLYGSNARGGAGRTASFREREIDLELEMLEIQQRKRMLRLERLRLEQHNT</sequence>
<proteinExistence type="predicted"/>
<dbReference type="Proteomes" id="UP001281147">
    <property type="component" value="Unassembled WGS sequence"/>
</dbReference>
<accession>A0ACC3N8R5</accession>
<gene>
    <name evidence="1" type="ORF">LTR37_009176</name>
</gene>
<comment type="caution">
    <text evidence="1">The sequence shown here is derived from an EMBL/GenBank/DDBJ whole genome shotgun (WGS) entry which is preliminary data.</text>
</comment>
<evidence type="ECO:0000313" key="1">
    <source>
        <dbReference type="EMBL" id="KAK3712085.1"/>
    </source>
</evidence>
<keyword evidence="2" id="KW-1185">Reference proteome</keyword>
<evidence type="ECO:0000313" key="2">
    <source>
        <dbReference type="Proteomes" id="UP001281147"/>
    </source>
</evidence>
<protein>
    <submittedName>
        <fullName evidence="1">Uncharacterized protein</fullName>
    </submittedName>
</protein>